<organism evidence="3 4">
    <name type="scientific">Conidiobolus coronatus (strain ATCC 28846 / CBS 209.66 / NRRL 28638)</name>
    <name type="common">Delacroixia coronata</name>
    <dbReference type="NCBI Taxonomy" id="796925"/>
    <lineage>
        <taxon>Eukaryota</taxon>
        <taxon>Fungi</taxon>
        <taxon>Fungi incertae sedis</taxon>
        <taxon>Zoopagomycota</taxon>
        <taxon>Entomophthoromycotina</taxon>
        <taxon>Entomophthoromycetes</taxon>
        <taxon>Entomophthorales</taxon>
        <taxon>Ancylistaceae</taxon>
        <taxon>Conidiobolus</taxon>
    </lineage>
</organism>
<keyword evidence="2" id="KW-0812">Transmembrane</keyword>
<evidence type="ECO:0000313" key="4">
    <source>
        <dbReference type="Proteomes" id="UP000070444"/>
    </source>
</evidence>
<dbReference type="EMBL" id="KQ964576">
    <property type="protein sequence ID" value="KXN68430.1"/>
    <property type="molecule type" value="Genomic_DNA"/>
</dbReference>
<protein>
    <submittedName>
        <fullName evidence="3">Uncharacterized protein</fullName>
    </submittedName>
</protein>
<evidence type="ECO:0000256" key="2">
    <source>
        <dbReference type="SAM" id="Phobius"/>
    </source>
</evidence>
<evidence type="ECO:0000313" key="3">
    <source>
        <dbReference type="EMBL" id="KXN68430.1"/>
    </source>
</evidence>
<feature type="transmembrane region" description="Helical" evidence="2">
    <location>
        <begin position="20"/>
        <end position="40"/>
    </location>
</feature>
<gene>
    <name evidence="3" type="ORF">CONCODRAFT_9320</name>
</gene>
<keyword evidence="4" id="KW-1185">Reference proteome</keyword>
<keyword evidence="2" id="KW-1133">Transmembrane helix</keyword>
<dbReference type="Proteomes" id="UP000070444">
    <property type="component" value="Unassembled WGS sequence"/>
</dbReference>
<feature type="region of interest" description="Disordered" evidence="1">
    <location>
        <begin position="124"/>
        <end position="153"/>
    </location>
</feature>
<accession>A0A137P025</accession>
<keyword evidence="2" id="KW-0472">Membrane</keyword>
<evidence type="ECO:0000256" key="1">
    <source>
        <dbReference type="SAM" id="MobiDB-lite"/>
    </source>
</evidence>
<name>A0A137P025_CONC2</name>
<reference evidence="3 4" key="1">
    <citation type="journal article" date="2015" name="Genome Biol. Evol.">
        <title>Phylogenomic analyses indicate that early fungi evolved digesting cell walls of algal ancestors of land plants.</title>
        <authorList>
            <person name="Chang Y."/>
            <person name="Wang S."/>
            <person name="Sekimoto S."/>
            <person name="Aerts A.L."/>
            <person name="Choi C."/>
            <person name="Clum A."/>
            <person name="LaButti K.M."/>
            <person name="Lindquist E.A."/>
            <person name="Yee Ngan C."/>
            <person name="Ohm R.A."/>
            <person name="Salamov A.A."/>
            <person name="Grigoriev I.V."/>
            <person name="Spatafora J.W."/>
            <person name="Berbee M.L."/>
        </authorList>
    </citation>
    <scope>NUCLEOTIDE SEQUENCE [LARGE SCALE GENOMIC DNA]</scope>
    <source>
        <strain evidence="3 4">NRRL 28638</strain>
    </source>
</reference>
<proteinExistence type="predicted"/>
<dbReference type="AlphaFoldDB" id="A0A137P025"/>
<sequence length="153" mass="17376">MILIKRDTNNIDDSDNTELIVGEAFIGIIVFALILICILYKSCLACYNKNTKPFSNNYSAVNRSNRLNLFGFKNKNGDRVVNSLETRPVYTVYLYNSNNGSESNTVNEEWGKIEDILPRYNPQADNSAKLEIPPQARLNGKERLPPSYHNSKI</sequence>